<dbReference type="Gene3D" id="3.30.2400.10">
    <property type="entry name" value="Major capsid protein gp5"/>
    <property type="match status" value="1"/>
</dbReference>
<protein>
    <recommendedName>
        <fullName evidence="2">Phage capsid-like C-terminal domain-containing protein</fullName>
    </recommendedName>
</protein>
<evidence type="ECO:0000256" key="1">
    <source>
        <dbReference type="ARBA" id="ARBA00004328"/>
    </source>
</evidence>
<dbReference type="InterPro" id="IPR054612">
    <property type="entry name" value="Phage_capsid-like_C"/>
</dbReference>
<dbReference type="SUPFAM" id="SSF56563">
    <property type="entry name" value="Major capsid protein gp5"/>
    <property type="match status" value="1"/>
</dbReference>
<dbReference type="EMBL" id="CP010525">
    <property type="protein sequence ID" value="AJO23677.1"/>
    <property type="molecule type" value="Genomic_DNA"/>
</dbReference>
<proteinExistence type="predicted"/>
<evidence type="ECO:0000259" key="2">
    <source>
        <dbReference type="Pfam" id="PF05065"/>
    </source>
</evidence>
<feature type="domain" description="Phage capsid-like C-terminal" evidence="2">
    <location>
        <begin position="33"/>
        <end position="256"/>
    </location>
</feature>
<evidence type="ECO:0000313" key="4">
    <source>
        <dbReference type="Proteomes" id="UP000032024"/>
    </source>
</evidence>
<accession>A0AAN0T6A7</accession>
<sequence>MATSTTYNRAFWNVMKGKEENNQNLREGFDNAGAYVAPDEFREGFNTALAKENIFRRFATVINLSSAEGKIQAVSSTGTADWVEDGDPIPESTDTFTQFLVKSYKLASLVKLNCSFVTDMNFNLEKYLIGDFAKRFGKAEENALLNGNGTTQPTGILTADADVTTADSAIISFDEIISQYFSLKDEYRNNAVFIMHDNTAMLLRTLKNTNGSYLWNPSDNTIFGKPVVTSPYMPTLSAGAKSIVFGDLSYYWLIERLTAPKWALFANVKGRGYPGLLHSARHFFYNIFSRHAFCINDRRLCHRVIDPHCVHLAASYNTAVTTLYILFVLNGFHFISFIAQRFLDICQSLFYTDYYSHG</sequence>
<dbReference type="InterPro" id="IPR024455">
    <property type="entry name" value="Phage_capsid"/>
</dbReference>
<name>A0AAN0T6A7_HEYCO</name>
<gene>
    <name evidence="3" type="ORF">SB48_HM08orf04604</name>
</gene>
<comment type="subcellular location">
    <subcellularLocation>
        <location evidence="1">Virion</location>
    </subcellularLocation>
</comment>
<dbReference type="NCBIfam" id="TIGR01554">
    <property type="entry name" value="major_cap_HK97"/>
    <property type="match status" value="1"/>
</dbReference>
<dbReference type="Proteomes" id="UP000032024">
    <property type="component" value="Chromosome"/>
</dbReference>
<keyword evidence="4" id="KW-1185">Reference proteome</keyword>
<evidence type="ECO:0000313" key="3">
    <source>
        <dbReference type="EMBL" id="AJO23677.1"/>
    </source>
</evidence>
<organism evidence="3 4">
    <name type="scientific">Heyndrickxia coagulans</name>
    <name type="common">Weizmannia coagulans</name>
    <dbReference type="NCBI Taxonomy" id="1398"/>
    <lineage>
        <taxon>Bacteria</taxon>
        <taxon>Bacillati</taxon>
        <taxon>Bacillota</taxon>
        <taxon>Bacilli</taxon>
        <taxon>Bacillales</taxon>
        <taxon>Bacillaceae</taxon>
        <taxon>Heyndrickxia</taxon>
    </lineage>
</organism>
<dbReference type="Pfam" id="PF05065">
    <property type="entry name" value="Phage_capsid"/>
    <property type="match status" value="1"/>
</dbReference>
<dbReference type="AlphaFoldDB" id="A0AAN0T6A7"/>
<reference evidence="4" key="1">
    <citation type="submission" date="2015-01" db="EMBL/GenBank/DDBJ databases">
        <title>Comparative genome analysis of Bacillus coagulans HM-08, Clostridium butyricum HM-68, Bacillus subtilis HM-66 and Bacillus paralicheniformis BL-09.</title>
        <authorList>
            <person name="Zhang H."/>
        </authorList>
    </citation>
    <scope>NUCLEOTIDE SEQUENCE [LARGE SCALE GENOMIC DNA]</scope>
    <source>
        <strain evidence="4">HM-08</strain>
    </source>
</reference>